<reference evidence="3" key="1">
    <citation type="submission" date="2015-02" db="EMBL/GenBank/DDBJ databases">
        <authorList>
            <person name="Chooi Y.-H."/>
        </authorList>
    </citation>
    <scope>NUCLEOTIDE SEQUENCE [LARGE SCALE GENOMIC DNA]</scope>
    <source>
        <strain evidence="3">strain Y</strain>
    </source>
</reference>
<proteinExistence type="predicted"/>
<organism evidence="2 3">
    <name type="scientific">Candidatus Filomicrobium marinum</name>
    <dbReference type="NCBI Taxonomy" id="1608628"/>
    <lineage>
        <taxon>Bacteria</taxon>
        <taxon>Pseudomonadati</taxon>
        <taxon>Pseudomonadota</taxon>
        <taxon>Alphaproteobacteria</taxon>
        <taxon>Hyphomicrobiales</taxon>
        <taxon>Hyphomicrobiaceae</taxon>
        <taxon>Filomicrobium</taxon>
    </lineage>
</organism>
<dbReference type="EMBL" id="LN829119">
    <property type="protein sequence ID" value="CPR19014.1"/>
    <property type="molecule type" value="Genomic_DNA"/>
</dbReference>
<accession>A0A0D6JEY0</accession>
<evidence type="ECO:0000313" key="3">
    <source>
        <dbReference type="Proteomes" id="UP000033187"/>
    </source>
</evidence>
<feature type="signal peptide" evidence="1">
    <location>
        <begin position="1"/>
        <end position="23"/>
    </location>
</feature>
<gene>
    <name evidence="2" type="ORF">YBN1229_v1_1966</name>
</gene>
<evidence type="ECO:0000313" key="2">
    <source>
        <dbReference type="EMBL" id="CPR19014.1"/>
    </source>
</evidence>
<dbReference type="KEGG" id="fiy:BN1229_v1_1966"/>
<keyword evidence="1" id="KW-0732">Signal</keyword>
<keyword evidence="3" id="KW-1185">Reference proteome</keyword>
<dbReference type="AlphaFoldDB" id="A0A0D6JEY0"/>
<dbReference type="Proteomes" id="UP000033187">
    <property type="component" value="Chromosome 1"/>
</dbReference>
<evidence type="ECO:0000256" key="1">
    <source>
        <dbReference type="SAM" id="SignalP"/>
    </source>
</evidence>
<dbReference type="OrthoDB" id="7933921at2"/>
<sequence>MSSKFAIAALVAASALIAPVALAQQSHTTRIEPRAYYGAVVTKEAGVRVFRPLPPDRHVIINPDGRTPLALGVGETNVYDYPGFYNDPRRSSDY</sequence>
<protein>
    <submittedName>
        <fullName evidence="2">Uncharacterized protein</fullName>
    </submittedName>
</protein>
<dbReference type="RefSeq" id="WP_046478057.1">
    <property type="nucleotide sequence ID" value="NZ_LN829118.1"/>
</dbReference>
<dbReference type="KEGG" id="fil:BN1229_v1_1964"/>
<feature type="chain" id="PRO_5002306347" evidence="1">
    <location>
        <begin position="24"/>
        <end position="94"/>
    </location>
</feature>
<name>A0A0D6JEY0_9HYPH</name>